<protein>
    <submittedName>
        <fullName evidence="2">Uncharacterized protein</fullName>
    </submittedName>
</protein>
<proteinExistence type="predicted"/>
<evidence type="ECO:0000313" key="3">
    <source>
        <dbReference type="Proteomes" id="UP001642260"/>
    </source>
</evidence>
<sequence>MLMILSSCSKQRKQETVSESKKGTEDELTCSTVSDPWLRQQGTCPVCKFKAHSGWQEQVHGTDDDDASVMD</sequence>
<accession>A0ABC8KT69</accession>
<organism evidence="2 3">
    <name type="scientific">Eruca vesicaria subsp. sativa</name>
    <name type="common">Garden rocket</name>
    <name type="synonym">Eruca sativa</name>
    <dbReference type="NCBI Taxonomy" id="29727"/>
    <lineage>
        <taxon>Eukaryota</taxon>
        <taxon>Viridiplantae</taxon>
        <taxon>Streptophyta</taxon>
        <taxon>Embryophyta</taxon>
        <taxon>Tracheophyta</taxon>
        <taxon>Spermatophyta</taxon>
        <taxon>Magnoliopsida</taxon>
        <taxon>eudicotyledons</taxon>
        <taxon>Gunneridae</taxon>
        <taxon>Pentapetalae</taxon>
        <taxon>rosids</taxon>
        <taxon>malvids</taxon>
        <taxon>Brassicales</taxon>
        <taxon>Brassicaceae</taxon>
        <taxon>Brassiceae</taxon>
        <taxon>Eruca</taxon>
    </lineage>
</organism>
<feature type="region of interest" description="Disordered" evidence="1">
    <location>
        <begin position="1"/>
        <end position="26"/>
    </location>
</feature>
<evidence type="ECO:0000313" key="2">
    <source>
        <dbReference type="EMBL" id="CAH8360356.1"/>
    </source>
</evidence>
<reference evidence="2 3" key="1">
    <citation type="submission" date="2022-03" db="EMBL/GenBank/DDBJ databases">
        <authorList>
            <person name="Macdonald S."/>
            <person name="Ahmed S."/>
            <person name="Newling K."/>
        </authorList>
    </citation>
    <scope>NUCLEOTIDE SEQUENCE [LARGE SCALE GENOMIC DNA]</scope>
</reference>
<gene>
    <name evidence="2" type="ORF">ERUC_LOCUS26112</name>
</gene>
<feature type="compositionally biased region" description="Basic and acidic residues" evidence="1">
    <location>
        <begin position="12"/>
        <end position="25"/>
    </location>
</feature>
<dbReference type="EMBL" id="CAKOAT010286265">
    <property type="protein sequence ID" value="CAH8360356.1"/>
    <property type="molecule type" value="Genomic_DNA"/>
</dbReference>
<keyword evidence="3" id="KW-1185">Reference proteome</keyword>
<comment type="caution">
    <text evidence="2">The sequence shown here is derived from an EMBL/GenBank/DDBJ whole genome shotgun (WGS) entry which is preliminary data.</text>
</comment>
<dbReference type="AlphaFoldDB" id="A0ABC8KT69"/>
<evidence type="ECO:0000256" key="1">
    <source>
        <dbReference type="SAM" id="MobiDB-lite"/>
    </source>
</evidence>
<name>A0ABC8KT69_ERUVS</name>
<dbReference type="Proteomes" id="UP001642260">
    <property type="component" value="Unassembled WGS sequence"/>
</dbReference>